<dbReference type="Gene3D" id="3.30.300.20">
    <property type="match status" value="1"/>
</dbReference>
<gene>
    <name evidence="2" type="ordered locus">MPNE_0778</name>
</gene>
<name>A0A0H3DL76_MYCPB</name>
<evidence type="ECO:0000313" key="3">
    <source>
        <dbReference type="Proteomes" id="UP000007756"/>
    </source>
</evidence>
<sequence length="140" mass="14882">MAVIYKTTAHASAGREGVVQTVDGFTVSLAFPKPGATHQDKNNPEQLFASAYAGCFSQAVRVVLQQHQLQLATQPIVGVSVELHDQDGLFHIKAGVELAITGVDQTTAQTVITAAHAMCPFSRLIKPENFLGLTLNGAKL</sequence>
<dbReference type="InterPro" id="IPR003718">
    <property type="entry name" value="OsmC/Ohr_fam"/>
</dbReference>
<proteinExistence type="inferred from homology"/>
<accession>A0A0H3DL76</accession>
<dbReference type="SUPFAM" id="SSF82784">
    <property type="entry name" value="OsmC-like"/>
    <property type="match status" value="1"/>
</dbReference>
<dbReference type="Gene3D" id="2.20.25.10">
    <property type="match status" value="1"/>
</dbReference>
<comment type="similarity">
    <text evidence="1">Belongs to the OsmC/Ohr family.</text>
</comment>
<dbReference type="PANTHER" id="PTHR33797:SF2">
    <property type="entry name" value="ORGANIC HYDROPEROXIDE RESISTANCE PROTEIN-LIKE"/>
    <property type="match status" value="1"/>
</dbReference>
<dbReference type="InterPro" id="IPR015946">
    <property type="entry name" value="KH_dom-like_a/b"/>
</dbReference>
<evidence type="ECO:0000313" key="2">
    <source>
        <dbReference type="EMBL" id="ADK86994.1"/>
    </source>
</evidence>
<dbReference type="Proteomes" id="UP000007756">
    <property type="component" value="Chromosome"/>
</dbReference>
<dbReference type="SMR" id="A0A0H3DL76"/>
<dbReference type="HOGENOM" id="CLU_106355_2_1_14"/>
<dbReference type="EMBL" id="CP002077">
    <property type="protein sequence ID" value="ADK86994.1"/>
    <property type="molecule type" value="Genomic_DNA"/>
</dbReference>
<dbReference type="PATRIC" id="fig|722438.3.peg.757"/>
<reference evidence="2 3" key="1">
    <citation type="journal article" date="2010" name="Appl. Environ. Microbiol.">
        <title>Targeted chromosomal knockouts in Mycoplasma pneumoniae.</title>
        <authorList>
            <person name="Krishnakumar R."/>
            <person name="Assad-Garcia N."/>
            <person name="Benders G.A."/>
            <person name="Phan Q."/>
            <person name="Montague M.G."/>
            <person name="Glass J.I."/>
        </authorList>
    </citation>
    <scope>NUCLEOTIDE SEQUENCE [LARGE SCALE GENOMIC DNA]</scope>
    <source>
        <strain evidence="3">ATCC 15531 / DSM 22911 / NBRC 14401 / NCTC 10119 / FH</strain>
    </source>
</reference>
<dbReference type="GeneID" id="66608644"/>
<dbReference type="RefSeq" id="WP_010875025.1">
    <property type="nucleotide sequence ID" value="NZ_CP010546.1"/>
</dbReference>
<dbReference type="PANTHER" id="PTHR33797">
    <property type="entry name" value="ORGANIC HYDROPEROXIDE RESISTANCE PROTEIN-LIKE"/>
    <property type="match status" value="1"/>
</dbReference>
<dbReference type="Pfam" id="PF02566">
    <property type="entry name" value="OsmC"/>
    <property type="match status" value="1"/>
</dbReference>
<dbReference type="STRING" id="722438.F539_03750"/>
<dbReference type="PaxDb" id="722438-MPNE_0778"/>
<dbReference type="AlphaFoldDB" id="A0A0H3DL76"/>
<protein>
    <submittedName>
        <fullName evidence="2">Peroxiredoxin, Ohr family protein</fullName>
    </submittedName>
</protein>
<organism evidence="2 3">
    <name type="scientific">Mycoplasmoides pneumoniae (strain ATCC 15531 / DSM 23978 / CIP 103766 / NBRC 14401 / NCTC 10119 / FH)</name>
    <name type="common">Mycoplasma pneumoniae</name>
    <dbReference type="NCBI Taxonomy" id="722438"/>
    <lineage>
        <taxon>Bacteria</taxon>
        <taxon>Bacillati</taxon>
        <taxon>Mycoplasmatota</taxon>
        <taxon>Mycoplasmoidales</taxon>
        <taxon>Mycoplasmoidaceae</taxon>
        <taxon>Mycoplasmoides</taxon>
    </lineage>
</organism>
<dbReference type="eggNOG" id="COG1764">
    <property type="taxonomic scope" value="Bacteria"/>
</dbReference>
<dbReference type="KEGG" id="mpj:MPNE_0778"/>
<dbReference type="InterPro" id="IPR036102">
    <property type="entry name" value="OsmC/Ohrsf"/>
</dbReference>
<dbReference type="GO" id="GO:0006979">
    <property type="term" value="P:response to oxidative stress"/>
    <property type="evidence" value="ECO:0007669"/>
    <property type="project" value="InterPro"/>
</dbReference>
<dbReference type="NCBIfam" id="TIGR03561">
    <property type="entry name" value="organ_hyd_perox"/>
    <property type="match status" value="1"/>
</dbReference>
<dbReference type="InterPro" id="IPR019953">
    <property type="entry name" value="OHR"/>
</dbReference>
<evidence type="ECO:0000256" key="1">
    <source>
        <dbReference type="ARBA" id="ARBA00007378"/>
    </source>
</evidence>